<dbReference type="AlphaFoldDB" id="A4BN10"/>
<evidence type="ECO:0000259" key="6">
    <source>
        <dbReference type="PROSITE" id="PS50929"/>
    </source>
</evidence>
<dbReference type="GO" id="GO:0005886">
    <property type="term" value="C:plasma membrane"/>
    <property type="evidence" value="ECO:0007669"/>
    <property type="project" value="UniProtKB-SubCell"/>
</dbReference>
<dbReference type="SUPFAM" id="SSF90123">
    <property type="entry name" value="ABC transporter transmembrane region"/>
    <property type="match status" value="1"/>
</dbReference>
<dbReference type="OrthoDB" id="311344at2"/>
<dbReference type="InterPro" id="IPR003439">
    <property type="entry name" value="ABC_transporter-like_ATP-bd"/>
</dbReference>
<keyword evidence="2 5" id="KW-0812">Transmembrane</keyword>
<organism evidence="7 8">
    <name type="scientific">Nitrococcus mobilis Nb-231</name>
    <dbReference type="NCBI Taxonomy" id="314278"/>
    <lineage>
        <taxon>Bacteria</taxon>
        <taxon>Pseudomonadati</taxon>
        <taxon>Pseudomonadota</taxon>
        <taxon>Gammaproteobacteria</taxon>
        <taxon>Chromatiales</taxon>
        <taxon>Ectothiorhodospiraceae</taxon>
        <taxon>Nitrococcus</taxon>
    </lineage>
</organism>
<feature type="transmembrane region" description="Helical" evidence="5">
    <location>
        <begin position="284"/>
        <end position="305"/>
    </location>
</feature>
<dbReference type="PANTHER" id="PTHR43394">
    <property type="entry name" value="ATP-DEPENDENT PERMEASE MDL1, MITOCHONDRIAL"/>
    <property type="match status" value="1"/>
</dbReference>
<reference evidence="7 8" key="1">
    <citation type="submission" date="2006-02" db="EMBL/GenBank/DDBJ databases">
        <authorList>
            <person name="Waterbury J."/>
            <person name="Ferriera S."/>
            <person name="Johnson J."/>
            <person name="Kravitz S."/>
            <person name="Halpern A."/>
            <person name="Remington K."/>
            <person name="Beeson K."/>
            <person name="Tran B."/>
            <person name="Rogers Y.-H."/>
            <person name="Friedman R."/>
            <person name="Venter J.C."/>
        </authorList>
    </citation>
    <scope>NUCLEOTIDE SEQUENCE [LARGE SCALE GENOMIC DNA]</scope>
    <source>
        <strain evidence="7 8">Nb-231</strain>
    </source>
</reference>
<dbReference type="GO" id="GO:0016887">
    <property type="term" value="F:ATP hydrolysis activity"/>
    <property type="evidence" value="ECO:0007669"/>
    <property type="project" value="InterPro"/>
</dbReference>
<comment type="subcellular location">
    <subcellularLocation>
        <location evidence="1">Cell membrane</location>
        <topology evidence="1">Multi-pass membrane protein</topology>
    </subcellularLocation>
</comment>
<dbReference type="Pfam" id="PF00005">
    <property type="entry name" value="ABC_tran"/>
    <property type="match status" value="1"/>
</dbReference>
<proteinExistence type="predicted"/>
<evidence type="ECO:0000313" key="7">
    <source>
        <dbReference type="EMBL" id="EAR22609.1"/>
    </source>
</evidence>
<name>A4BN10_9GAMM</name>
<feature type="domain" description="ABC transmembrane type-1" evidence="6">
    <location>
        <begin position="37"/>
        <end position="288"/>
    </location>
</feature>
<evidence type="ECO:0000256" key="4">
    <source>
        <dbReference type="ARBA" id="ARBA00023136"/>
    </source>
</evidence>
<feature type="transmembrane region" description="Helical" evidence="5">
    <location>
        <begin position="255"/>
        <end position="278"/>
    </location>
</feature>
<feature type="transmembrane region" description="Helical" evidence="5">
    <location>
        <begin position="142"/>
        <end position="164"/>
    </location>
</feature>
<dbReference type="eggNOG" id="COG2274">
    <property type="taxonomic scope" value="Bacteria"/>
</dbReference>
<gene>
    <name evidence="7" type="ORF">NB231_09163</name>
</gene>
<protein>
    <submittedName>
        <fullName evidence="7">HlyB/MsbA family ABC transporter</fullName>
    </submittedName>
</protein>
<dbReference type="HOGENOM" id="CLU_000604_60_0_6"/>
<feature type="transmembrane region" description="Helical" evidence="5">
    <location>
        <begin position="64"/>
        <end position="93"/>
    </location>
</feature>
<dbReference type="InterPro" id="IPR036640">
    <property type="entry name" value="ABC1_TM_sf"/>
</dbReference>
<evidence type="ECO:0000256" key="3">
    <source>
        <dbReference type="ARBA" id="ARBA00022989"/>
    </source>
</evidence>
<dbReference type="InterPro" id="IPR011527">
    <property type="entry name" value="ABC1_TM_dom"/>
</dbReference>
<accession>A4BN10</accession>
<evidence type="ECO:0000256" key="2">
    <source>
        <dbReference type="ARBA" id="ARBA00022692"/>
    </source>
</evidence>
<evidence type="ECO:0000313" key="8">
    <source>
        <dbReference type="Proteomes" id="UP000003374"/>
    </source>
</evidence>
<dbReference type="SUPFAM" id="SSF52540">
    <property type="entry name" value="P-loop containing nucleoside triphosphate hydrolases"/>
    <property type="match status" value="1"/>
</dbReference>
<feature type="transmembrane region" description="Helical" evidence="5">
    <location>
        <begin position="35"/>
        <end position="57"/>
    </location>
</feature>
<dbReference type="Gene3D" id="1.20.1560.10">
    <property type="entry name" value="ABC transporter type 1, transmembrane domain"/>
    <property type="match status" value="1"/>
</dbReference>
<feature type="transmembrane region" description="Helical" evidence="5">
    <location>
        <begin position="170"/>
        <end position="189"/>
    </location>
</feature>
<keyword evidence="3 5" id="KW-1133">Transmembrane helix</keyword>
<evidence type="ECO:0000256" key="1">
    <source>
        <dbReference type="ARBA" id="ARBA00004651"/>
    </source>
</evidence>
<dbReference type="RefSeq" id="WP_005001730.1">
    <property type="nucleotide sequence ID" value="NZ_CH672427.1"/>
</dbReference>
<dbReference type="GO" id="GO:0015421">
    <property type="term" value="F:ABC-type oligopeptide transporter activity"/>
    <property type="evidence" value="ECO:0007669"/>
    <property type="project" value="TreeGrafter"/>
</dbReference>
<dbReference type="PROSITE" id="PS50929">
    <property type="entry name" value="ABC_TM1F"/>
    <property type="match status" value="1"/>
</dbReference>
<dbReference type="EMBL" id="AAOF01000002">
    <property type="protein sequence ID" value="EAR22609.1"/>
    <property type="molecule type" value="Genomic_DNA"/>
</dbReference>
<comment type="caution">
    <text evidence="7">The sequence shown here is derived from an EMBL/GenBank/DDBJ whole genome shotgun (WGS) entry which is preliminary data.</text>
</comment>
<sequence length="558" mass="62505">MTAPDFEGQHAEQQHDLLRPTLTRLRAILLQERRILIFLILYALAIGFFWLIIPLTVQELVNTFAFAIQPIMVVTLAAIMAAVLLFVGAFRILQFYAGEMLERRLFVRVALALASYLLRFRPDSFRPEHATRFFETVLMQRALSSLLVDFINVLVGGTIGMVLLVFYHPAFLVFDFFLIVAVFVIAFLGRGGLRATLEMSEAKYDVFHWFQEVTSNLLHFKATRCAPLVLRKADMLSAFYIDARKARFRVLVRQYAGSLLLQVMIHTGLLTMAGWLVAIGQLTIGQLVGAEVIIATLIVSLESVVKRTYVIFYFFTALVELDRLFSLPKDRQPVVRIASQPVSSRRGLKVTCRRVSLSLDGAALLQNAHFEIGAGEKWGIVCESETVCHMLSRALAGIEVPAAGVIRYDEVDLRDLGPDTVNASRGLVVNWQISLFEGTLEDNITMGREGILAEDILWALRLVNLLEDVEQLPHGLGTPVGLGGKSFTPSQKLRILLARAIVTRPPLVILGGALEEISSRVREAILRHLCSPDQPWSVLIVTTHPEIKKMLQYCIEVR</sequence>
<keyword evidence="8" id="KW-1185">Reference proteome</keyword>
<dbReference type="GO" id="GO:0005524">
    <property type="term" value="F:ATP binding"/>
    <property type="evidence" value="ECO:0007669"/>
    <property type="project" value="InterPro"/>
</dbReference>
<evidence type="ECO:0000256" key="5">
    <source>
        <dbReference type="SAM" id="Phobius"/>
    </source>
</evidence>
<dbReference type="InterPro" id="IPR027417">
    <property type="entry name" value="P-loop_NTPase"/>
</dbReference>
<dbReference type="Proteomes" id="UP000003374">
    <property type="component" value="Unassembled WGS sequence"/>
</dbReference>
<dbReference type="Gene3D" id="3.40.50.300">
    <property type="entry name" value="P-loop containing nucleotide triphosphate hydrolases"/>
    <property type="match status" value="1"/>
</dbReference>
<dbReference type="InterPro" id="IPR039421">
    <property type="entry name" value="Type_1_exporter"/>
</dbReference>
<dbReference type="PANTHER" id="PTHR43394:SF4">
    <property type="entry name" value="TOXIN SECRETION ABC TRANSPORTER ATP-BINDING PROTEIN"/>
    <property type="match status" value="1"/>
</dbReference>
<keyword evidence="4 5" id="KW-0472">Membrane</keyword>
<dbReference type="STRING" id="314278.NB231_09163"/>